<feature type="domain" description="Reverse transcriptase" evidence="1">
    <location>
        <begin position="1"/>
        <end position="367"/>
    </location>
</feature>
<sequence>MTKKALSINFPIERAVLSDFAPFEVPITFSNRHFYNFLIAHDIKHDDKNFSWKMKCNHLNKLILLLLGLEQNTNLVEFNKNNTQYIKTDIEYNKLPTIAFTFPISHKHNEFRHLSVIHPKGQILATDFYDKYKDLITYYCNLSPLSLRAAKRVAGCMYIDSKSLLESFDKDDSQIEVEGQNYENLRSFFVYKKYKNIYEFYESQDHHWCEKRFNYLSKLDIAQCFDSIYTHSIAWAIFKKNYAKQQLTKTKNTFAYKFDQLMQRINYNETNGIIIGPELSRIFAEIIMQAIDQEIIEELKSERHDLSLGKNYQIYRYVDDYFIFYNDVDIFHKIRETIQVKLKNFKLSLNRHKEETYSRPIITPITIAKKKIATLLSEKLEYRIENIIDESGKEQKEGSIYINQGSLSTEFKSILADSGITYSDILNYSLAIVERKNKKILIDYQTIKKNGASERQLINALVSIINFTYFIYSVAPKVNSTIKLCRIIQQIILFIKDQKPNIEFQHTIFKCIFDNTCSILNKHSVNKFTPIETQYLLVLLRQLGKYYWLDQAMLTKYFNISSNGKTLKFQNNLNYFSITTLLFYICDKKRYKQIKDCLLEYINDLYSDRVDTLSSDSEMIHLTLDLIACPFININYKKTLLSKYGIPAPSVKKIVGINSFWFTKWKDFNFAKELDSKFNNEVY</sequence>
<dbReference type="Proteomes" id="UP000063953">
    <property type="component" value="Chromosome"/>
</dbReference>
<protein>
    <submittedName>
        <fullName evidence="2">ABC transporter ATP-binding protein</fullName>
    </submittedName>
</protein>
<dbReference type="AlphaFoldDB" id="A0A0K1XE42"/>
<keyword evidence="3" id="KW-1185">Reference proteome</keyword>
<dbReference type="PROSITE" id="PS50878">
    <property type="entry name" value="RT_POL"/>
    <property type="match status" value="1"/>
</dbReference>
<reference evidence="2 3" key="1">
    <citation type="journal article" date="2015" name="Genome Announc.">
        <title>Genome Sequences of Oblitimonas alkaliphila gen. nov. sp. nov. (Proposed), a Novel Bacterium of the Pseudomonadaceae Family.</title>
        <authorList>
            <person name="Lauer A.C."/>
            <person name="Nicholson A.C."/>
            <person name="Humrighouse B.W."/>
            <person name="Emery B."/>
            <person name="Drobish A."/>
            <person name="Juieng P."/>
            <person name="Loparev V."/>
            <person name="McQuiston J.R."/>
        </authorList>
    </citation>
    <scope>NUCLEOTIDE SEQUENCE [LARGE SCALE GENOMIC DNA]</scope>
    <source>
        <strain evidence="2 3">E5571</strain>
    </source>
</reference>
<dbReference type="CDD" id="cd01646">
    <property type="entry name" value="RT_Bac_retron_I"/>
    <property type="match status" value="1"/>
</dbReference>
<dbReference type="InterPro" id="IPR000477">
    <property type="entry name" value="RT_dom"/>
</dbReference>
<dbReference type="Pfam" id="PF00078">
    <property type="entry name" value="RVT_1"/>
    <property type="match status" value="1"/>
</dbReference>
<dbReference type="RefSeq" id="WP_053100706.1">
    <property type="nucleotide sequence ID" value="NZ_CP012365.1"/>
</dbReference>
<dbReference type="EMBL" id="CP012365">
    <property type="protein sequence ID" value="AKX59529.1"/>
    <property type="molecule type" value="Genomic_DNA"/>
</dbReference>
<proteinExistence type="predicted"/>
<evidence type="ECO:0000313" key="2">
    <source>
        <dbReference type="EMBL" id="AKX59529.1"/>
    </source>
</evidence>
<gene>
    <name evidence="2" type="ORF">AKN88_05975</name>
</gene>
<dbReference type="PATRIC" id="fig|1698449.3.peg.1200"/>
<keyword evidence="2" id="KW-0547">Nucleotide-binding</keyword>
<dbReference type="NCBIfam" id="NF041748">
    <property type="entry name" value="Drt3b"/>
    <property type="match status" value="1"/>
</dbReference>
<evidence type="ECO:0000313" key="3">
    <source>
        <dbReference type="Proteomes" id="UP000063953"/>
    </source>
</evidence>
<name>A0A0K1XE42_9GAMM</name>
<keyword evidence="2" id="KW-0067">ATP-binding</keyword>
<evidence type="ECO:0000259" key="1">
    <source>
        <dbReference type="PROSITE" id="PS50878"/>
    </source>
</evidence>
<organism evidence="2 3">
    <name type="scientific">Thiopseudomonas alkaliphila</name>
    <dbReference type="NCBI Taxonomy" id="1697053"/>
    <lineage>
        <taxon>Bacteria</taxon>
        <taxon>Pseudomonadati</taxon>
        <taxon>Pseudomonadota</taxon>
        <taxon>Gammaproteobacteria</taxon>
        <taxon>Pseudomonadales</taxon>
        <taxon>Pseudomonadaceae</taxon>
        <taxon>Thiopseudomonas</taxon>
    </lineage>
</organism>
<dbReference type="GO" id="GO:0005524">
    <property type="term" value="F:ATP binding"/>
    <property type="evidence" value="ECO:0007669"/>
    <property type="project" value="UniProtKB-KW"/>
</dbReference>
<accession>A0A0K1XE42</accession>